<reference evidence="1" key="1">
    <citation type="submission" date="2019-08" db="EMBL/GenBank/DDBJ databases">
        <authorList>
            <person name="Kucharzyk K."/>
            <person name="Murdoch R.W."/>
            <person name="Higgins S."/>
            <person name="Loffler F."/>
        </authorList>
    </citation>
    <scope>NUCLEOTIDE SEQUENCE</scope>
</reference>
<gene>
    <name evidence="1" type="ORF">SDC9_157552</name>
</gene>
<organism evidence="1">
    <name type="scientific">bioreactor metagenome</name>
    <dbReference type="NCBI Taxonomy" id="1076179"/>
    <lineage>
        <taxon>unclassified sequences</taxon>
        <taxon>metagenomes</taxon>
        <taxon>ecological metagenomes</taxon>
    </lineage>
</organism>
<comment type="caution">
    <text evidence="1">The sequence shown here is derived from an EMBL/GenBank/DDBJ whole genome shotgun (WGS) entry which is preliminary data.</text>
</comment>
<dbReference type="EMBL" id="VSSQ01056402">
    <property type="protein sequence ID" value="MPN10257.1"/>
    <property type="molecule type" value="Genomic_DNA"/>
</dbReference>
<accession>A0A645F7Q8</accession>
<proteinExistence type="predicted"/>
<protein>
    <submittedName>
        <fullName evidence="1">Uncharacterized protein</fullName>
    </submittedName>
</protein>
<evidence type="ECO:0000313" key="1">
    <source>
        <dbReference type="EMBL" id="MPN10257.1"/>
    </source>
</evidence>
<name>A0A645F7Q8_9ZZZZ</name>
<dbReference type="AlphaFoldDB" id="A0A645F7Q8"/>
<sequence length="241" mass="25072">MFARIVASLPACALGHADKQVDQHQLGQAVAQRMKGRDFGSLVAHDGAGVKLDAIELYRAAVGLALAHGVPVVLDGNAGRGGLKQAQNGLRMACHAGRYRQVVRAACARAKAFQTVEHIAAGRLRAPGLGLQARVARVQRIAPPAVLVDGAAQPEALLLARAIDQHGGDLELVKRQHMGQGAVDCGQGPDMAVDVGPAQRIAAMLAGDRQAQQAGIAQQGFFRCRMAALAVACDGGFFQGD</sequence>